<comment type="caution">
    <text evidence="2">The sequence shown here is derived from an EMBL/GenBank/DDBJ whole genome shotgun (WGS) entry which is preliminary data.</text>
</comment>
<dbReference type="CDD" id="cd06257">
    <property type="entry name" value="DnaJ"/>
    <property type="match status" value="1"/>
</dbReference>
<organism evidence="2 3">
    <name type="scientific">Lithospermum erythrorhizon</name>
    <name type="common">Purple gromwell</name>
    <name type="synonym">Lithospermum officinale var. erythrorhizon</name>
    <dbReference type="NCBI Taxonomy" id="34254"/>
    <lineage>
        <taxon>Eukaryota</taxon>
        <taxon>Viridiplantae</taxon>
        <taxon>Streptophyta</taxon>
        <taxon>Embryophyta</taxon>
        <taxon>Tracheophyta</taxon>
        <taxon>Spermatophyta</taxon>
        <taxon>Magnoliopsida</taxon>
        <taxon>eudicotyledons</taxon>
        <taxon>Gunneridae</taxon>
        <taxon>Pentapetalae</taxon>
        <taxon>asterids</taxon>
        <taxon>lamiids</taxon>
        <taxon>Boraginales</taxon>
        <taxon>Boraginaceae</taxon>
        <taxon>Boraginoideae</taxon>
        <taxon>Lithospermeae</taxon>
        <taxon>Lithospermum</taxon>
    </lineage>
</organism>
<dbReference type="InterPro" id="IPR018253">
    <property type="entry name" value="DnaJ_domain_CS"/>
</dbReference>
<dbReference type="Gene3D" id="1.10.287.110">
    <property type="entry name" value="DnaJ domain"/>
    <property type="match status" value="1"/>
</dbReference>
<dbReference type="AlphaFoldDB" id="A0AAV3PZA8"/>
<keyword evidence="3" id="KW-1185">Reference proteome</keyword>
<dbReference type="SUPFAM" id="SSF46565">
    <property type="entry name" value="Chaperone J-domain"/>
    <property type="match status" value="1"/>
</dbReference>
<evidence type="ECO:0000313" key="2">
    <source>
        <dbReference type="EMBL" id="GAA0156361.1"/>
    </source>
</evidence>
<dbReference type="PANTHER" id="PTHR44240:SF10">
    <property type="entry name" value="J DOMAIN-CONTAINING PROTEIN"/>
    <property type="match status" value="1"/>
</dbReference>
<dbReference type="SMART" id="SM00271">
    <property type="entry name" value="DnaJ"/>
    <property type="match status" value="1"/>
</dbReference>
<feature type="domain" description="J" evidence="1">
    <location>
        <begin position="44"/>
        <end position="109"/>
    </location>
</feature>
<dbReference type="EMBL" id="BAABME010002844">
    <property type="protein sequence ID" value="GAA0156361.1"/>
    <property type="molecule type" value="Genomic_DNA"/>
</dbReference>
<protein>
    <submittedName>
        <fullName evidence="2">Chaperone</fullName>
    </submittedName>
</protein>
<dbReference type="InterPro" id="IPR052276">
    <property type="entry name" value="Diphthamide-biosynth_chaperone"/>
</dbReference>
<dbReference type="PROSITE" id="PS00636">
    <property type="entry name" value="DNAJ_1"/>
    <property type="match status" value="1"/>
</dbReference>
<name>A0AAV3PZA8_LITER</name>
<evidence type="ECO:0000313" key="3">
    <source>
        <dbReference type="Proteomes" id="UP001454036"/>
    </source>
</evidence>
<accession>A0AAV3PZA8</accession>
<sequence length="137" mass="15272">MAFASFCVPNQVISPKRCSTTRVTAPGKLTLRVSAVATSSTSNSLYEVLGIQMGATFQEIKTAYRSLARITHPDAVTSSSAAGDEFIRLHSAYSTLSDPKKRADYDRKLFWGTPMLSETRFSNYSSRSRNWETDQCW</sequence>
<dbReference type="PANTHER" id="PTHR44240">
    <property type="entry name" value="DNAJ DOMAIN (PROKARYOTIC HEAT SHOCK PROTEIN)-RELATED"/>
    <property type="match status" value="1"/>
</dbReference>
<dbReference type="Proteomes" id="UP001454036">
    <property type="component" value="Unassembled WGS sequence"/>
</dbReference>
<dbReference type="PRINTS" id="PR00625">
    <property type="entry name" value="JDOMAIN"/>
</dbReference>
<dbReference type="Pfam" id="PF00226">
    <property type="entry name" value="DnaJ"/>
    <property type="match status" value="1"/>
</dbReference>
<dbReference type="InterPro" id="IPR001623">
    <property type="entry name" value="DnaJ_domain"/>
</dbReference>
<gene>
    <name evidence="2" type="ORF">LIER_13877</name>
</gene>
<proteinExistence type="predicted"/>
<dbReference type="PROSITE" id="PS50076">
    <property type="entry name" value="DNAJ_2"/>
    <property type="match status" value="1"/>
</dbReference>
<reference evidence="2 3" key="1">
    <citation type="submission" date="2024-01" db="EMBL/GenBank/DDBJ databases">
        <title>The complete chloroplast genome sequence of Lithospermum erythrorhizon: insights into the phylogenetic relationship among Boraginaceae species and the maternal lineages of purple gromwells.</title>
        <authorList>
            <person name="Okada T."/>
            <person name="Watanabe K."/>
        </authorList>
    </citation>
    <scope>NUCLEOTIDE SEQUENCE [LARGE SCALE GENOMIC DNA]</scope>
</reference>
<dbReference type="InterPro" id="IPR036869">
    <property type="entry name" value="J_dom_sf"/>
</dbReference>
<evidence type="ECO:0000259" key="1">
    <source>
        <dbReference type="PROSITE" id="PS50076"/>
    </source>
</evidence>